<feature type="region of interest" description="Disordered" evidence="4">
    <location>
        <begin position="1"/>
        <end position="21"/>
    </location>
</feature>
<sequence length="315" mass="36104">MSSNSQVPSSQQKPLEKKLTLPSRETLSSLTSLPFVDTHTHLHYVLERLQSTPLRIDDYSTLRNTHFPSNLEFCINVLCDPETFAGDTLFPNTFMDWRVQASEPYIYLAAGVHPHNAKVYNDHIESLLLTILQHPKTVALGEIGLDYHYDNSPRDVQKQIFIRQLKKAVELDKPLVIHTREAEQDTYDILTTHVPPHWRIHVHCFTDSPEFAKRLIEFFPNLYIGITGVVTFGSAKNTQNVLRDVVPKSRFLLETDAPYMIPSKLNRNKKSNEKVAVCHSGMIPFIAQKIAEIKGVEIDEIMRLARENTRNMYGL</sequence>
<proteinExistence type="predicted"/>
<dbReference type="CDD" id="cd01310">
    <property type="entry name" value="TatD_DNAse"/>
    <property type="match status" value="1"/>
</dbReference>
<dbReference type="FunFam" id="3.20.20.140:FF:000005">
    <property type="entry name" value="TatD family hydrolase"/>
    <property type="match status" value="1"/>
</dbReference>
<dbReference type="InterPro" id="IPR032466">
    <property type="entry name" value="Metal_Hydrolase"/>
</dbReference>
<protein>
    <submittedName>
        <fullName evidence="5">11216_t:CDS:1</fullName>
    </submittedName>
</protein>
<accession>A0A9N8VMT1</accession>
<feature type="compositionally biased region" description="Polar residues" evidence="4">
    <location>
        <begin position="1"/>
        <end position="13"/>
    </location>
</feature>
<feature type="binding site" evidence="3">
    <location>
        <position position="178"/>
    </location>
    <ligand>
        <name>a divalent metal cation</name>
        <dbReference type="ChEBI" id="CHEBI:60240"/>
        <label>2</label>
    </ligand>
</feature>
<keyword evidence="2" id="KW-0378">Hydrolase</keyword>
<dbReference type="PIRSF" id="PIRSF005902">
    <property type="entry name" value="DNase_TatD"/>
    <property type="match status" value="1"/>
</dbReference>
<evidence type="ECO:0000313" key="5">
    <source>
        <dbReference type="EMBL" id="CAG8458225.1"/>
    </source>
</evidence>
<dbReference type="SUPFAM" id="SSF51556">
    <property type="entry name" value="Metallo-dependent hydrolases"/>
    <property type="match status" value="1"/>
</dbReference>
<keyword evidence="1 3" id="KW-0479">Metal-binding</keyword>
<keyword evidence="6" id="KW-1185">Reference proteome</keyword>
<organism evidence="5 6">
    <name type="scientific">Ambispora gerdemannii</name>
    <dbReference type="NCBI Taxonomy" id="144530"/>
    <lineage>
        <taxon>Eukaryota</taxon>
        <taxon>Fungi</taxon>
        <taxon>Fungi incertae sedis</taxon>
        <taxon>Mucoromycota</taxon>
        <taxon>Glomeromycotina</taxon>
        <taxon>Glomeromycetes</taxon>
        <taxon>Archaeosporales</taxon>
        <taxon>Ambisporaceae</taxon>
        <taxon>Ambispora</taxon>
    </lineage>
</organism>
<name>A0A9N8VMT1_9GLOM</name>
<dbReference type="PANTHER" id="PTHR46363:SF1">
    <property type="entry name" value="DEOXYRIBONUCLEASE TATDN2-RELATED"/>
    <property type="match status" value="1"/>
</dbReference>
<feature type="binding site" evidence="3">
    <location>
        <position position="39"/>
    </location>
    <ligand>
        <name>a divalent metal cation</name>
        <dbReference type="ChEBI" id="CHEBI:60240"/>
        <label>1</label>
    </ligand>
</feature>
<feature type="binding site" evidence="3">
    <location>
        <position position="142"/>
    </location>
    <ligand>
        <name>a divalent metal cation</name>
        <dbReference type="ChEBI" id="CHEBI:60240"/>
        <label>1</label>
    </ligand>
</feature>
<feature type="binding site" evidence="3">
    <location>
        <position position="203"/>
    </location>
    <ligand>
        <name>a divalent metal cation</name>
        <dbReference type="ChEBI" id="CHEBI:60240"/>
        <label>2</label>
    </ligand>
</feature>
<dbReference type="Pfam" id="PF01026">
    <property type="entry name" value="TatD_DNase"/>
    <property type="match status" value="1"/>
</dbReference>
<dbReference type="Gene3D" id="3.20.20.140">
    <property type="entry name" value="Metal-dependent hydrolases"/>
    <property type="match status" value="1"/>
</dbReference>
<dbReference type="InterPro" id="IPR001130">
    <property type="entry name" value="TatD-like"/>
</dbReference>
<comment type="caution">
    <text evidence="5">The sequence shown here is derived from an EMBL/GenBank/DDBJ whole genome shotgun (WGS) entry which is preliminary data.</text>
</comment>
<feature type="binding site" evidence="3">
    <location>
        <position position="41"/>
    </location>
    <ligand>
        <name>a divalent metal cation</name>
        <dbReference type="ChEBI" id="CHEBI:60240"/>
        <label>1</label>
    </ligand>
</feature>
<evidence type="ECO:0000313" key="6">
    <source>
        <dbReference type="Proteomes" id="UP000789831"/>
    </source>
</evidence>
<evidence type="ECO:0000256" key="4">
    <source>
        <dbReference type="SAM" id="MobiDB-lite"/>
    </source>
</evidence>
<evidence type="ECO:0000256" key="3">
    <source>
        <dbReference type="PIRSR" id="PIRSR005902-1"/>
    </source>
</evidence>
<feature type="binding site" evidence="3">
    <location>
        <position position="256"/>
    </location>
    <ligand>
        <name>a divalent metal cation</name>
        <dbReference type="ChEBI" id="CHEBI:60240"/>
        <label>1</label>
    </ligand>
</feature>
<evidence type="ECO:0000256" key="1">
    <source>
        <dbReference type="ARBA" id="ARBA00022723"/>
    </source>
</evidence>
<dbReference type="Proteomes" id="UP000789831">
    <property type="component" value="Unassembled WGS sequence"/>
</dbReference>
<dbReference type="GO" id="GO:0046872">
    <property type="term" value="F:metal ion binding"/>
    <property type="evidence" value="ECO:0007669"/>
    <property type="project" value="UniProtKB-KW"/>
</dbReference>
<dbReference type="OrthoDB" id="6079689at2759"/>
<dbReference type="GO" id="GO:0016788">
    <property type="term" value="F:hydrolase activity, acting on ester bonds"/>
    <property type="evidence" value="ECO:0007669"/>
    <property type="project" value="InterPro"/>
</dbReference>
<dbReference type="AlphaFoldDB" id="A0A9N8VMT1"/>
<dbReference type="PANTHER" id="PTHR46363">
    <property type="entry name" value="DEOXYRIBONUCLEASE TATDN2-RELATED"/>
    <property type="match status" value="1"/>
</dbReference>
<reference evidence="5" key="1">
    <citation type="submission" date="2021-06" db="EMBL/GenBank/DDBJ databases">
        <authorList>
            <person name="Kallberg Y."/>
            <person name="Tangrot J."/>
            <person name="Rosling A."/>
        </authorList>
    </citation>
    <scope>NUCLEOTIDE SEQUENCE</scope>
    <source>
        <strain evidence="5">MT106</strain>
    </source>
</reference>
<gene>
    <name evidence="5" type="ORF">AGERDE_LOCUS2111</name>
</gene>
<evidence type="ECO:0000256" key="2">
    <source>
        <dbReference type="ARBA" id="ARBA00022801"/>
    </source>
</evidence>
<dbReference type="EMBL" id="CAJVPL010000166">
    <property type="protein sequence ID" value="CAG8458225.1"/>
    <property type="molecule type" value="Genomic_DNA"/>
</dbReference>